<reference evidence="1" key="1">
    <citation type="journal article" date="2017" name="Elife">
        <title>The kinetoplastid-infecting Bodo saltans virus (BsV), a window into the most abundant giant viruses in the sea.</title>
        <authorList>
            <person name="Deeg C.M."/>
            <person name="Chow C.-E.T."/>
            <person name="Suttle C.A."/>
        </authorList>
    </citation>
    <scope>NUCLEOTIDE SEQUENCE</scope>
    <source>
        <strain evidence="1">NG1</strain>
    </source>
</reference>
<keyword evidence="2" id="KW-1185">Reference proteome</keyword>
<sequence length="168" mass="20197">MYIKNKRNKVNDEYIFNYHTWRSYDKYDEGLDNNFRIRITNKDIIIEYEKVSRHEFPHGTNILRIPLDWLYLNSLDDIPPMPEILEPLHFFENFTYDTMNLGKNIYLALCKIKNNQNILFGQNADSTIFSDYEDADAITQENKKNRDDALREEIIENMDLQRNLLMGF</sequence>
<evidence type="ECO:0000313" key="2">
    <source>
        <dbReference type="Proteomes" id="UP000240325"/>
    </source>
</evidence>
<evidence type="ECO:0000313" key="1">
    <source>
        <dbReference type="EMBL" id="ATZ80529.1"/>
    </source>
</evidence>
<accession>A0A2H4UUK8</accession>
<gene>
    <name evidence="1" type="ORF">BMW23_0479</name>
</gene>
<protein>
    <submittedName>
        <fullName evidence="1">Uncharacterized protein</fullName>
    </submittedName>
</protein>
<proteinExistence type="predicted"/>
<name>A0A2H4UUK8_9VIRU</name>
<dbReference type="Proteomes" id="UP000240325">
    <property type="component" value="Segment"/>
</dbReference>
<dbReference type="EMBL" id="MF782455">
    <property type="protein sequence ID" value="ATZ80529.1"/>
    <property type="molecule type" value="Genomic_DNA"/>
</dbReference>
<organism evidence="1">
    <name type="scientific">Bodo saltans virus</name>
    <dbReference type="NCBI Taxonomy" id="2024608"/>
    <lineage>
        <taxon>Viruses</taxon>
        <taxon>Varidnaviria</taxon>
        <taxon>Bamfordvirae</taxon>
        <taxon>Nucleocytoviricota</taxon>
        <taxon>Megaviricetes</taxon>
        <taxon>Imitervirales</taxon>
        <taxon>Mimiviridae</taxon>
        <taxon>Klosneuvirinae</taxon>
        <taxon>Theiavirus</taxon>
        <taxon>Theiavirus salishense</taxon>
    </lineage>
</organism>